<dbReference type="EMBL" id="FXUL01000003">
    <property type="protein sequence ID" value="SMP51445.1"/>
    <property type="molecule type" value="Genomic_DNA"/>
</dbReference>
<reference evidence="2 3" key="1">
    <citation type="submission" date="2017-05" db="EMBL/GenBank/DDBJ databases">
        <authorList>
            <person name="Varghese N."/>
            <person name="Submissions S."/>
        </authorList>
    </citation>
    <scope>NUCLEOTIDE SEQUENCE [LARGE SCALE GENOMIC DNA]</scope>
    <source>
        <strain evidence="2 3">DSM 26001</strain>
    </source>
</reference>
<name>A0ABY1PYL0_9BURK</name>
<proteinExistence type="predicted"/>
<dbReference type="Proteomes" id="UP001158049">
    <property type="component" value="Unassembled WGS sequence"/>
</dbReference>
<feature type="signal peptide" evidence="1">
    <location>
        <begin position="1"/>
        <end position="24"/>
    </location>
</feature>
<feature type="chain" id="PRO_5047546980" description="DUF3034 family protein" evidence="1">
    <location>
        <begin position="25"/>
        <end position="298"/>
    </location>
</feature>
<protein>
    <recommendedName>
        <fullName evidence="4">DUF3034 family protein</fullName>
    </recommendedName>
</protein>
<dbReference type="InterPro" id="IPR021393">
    <property type="entry name" value="DUF3034"/>
</dbReference>
<comment type="caution">
    <text evidence="2">The sequence shown here is derived from an EMBL/GenBank/DDBJ whole genome shotgun (WGS) entry which is preliminary data.</text>
</comment>
<keyword evidence="3" id="KW-1185">Reference proteome</keyword>
<accession>A0ABY1PYL0</accession>
<gene>
    <name evidence="2" type="ORF">SAMN06295970_10320</name>
</gene>
<evidence type="ECO:0000313" key="2">
    <source>
        <dbReference type="EMBL" id="SMP51445.1"/>
    </source>
</evidence>
<evidence type="ECO:0000256" key="1">
    <source>
        <dbReference type="SAM" id="SignalP"/>
    </source>
</evidence>
<evidence type="ECO:0008006" key="4">
    <source>
        <dbReference type="Google" id="ProtNLM"/>
    </source>
</evidence>
<evidence type="ECO:0000313" key="3">
    <source>
        <dbReference type="Proteomes" id="UP001158049"/>
    </source>
</evidence>
<dbReference type="Pfam" id="PF11231">
    <property type="entry name" value="DUF3034"/>
    <property type="match status" value="1"/>
</dbReference>
<dbReference type="RefSeq" id="WP_283441298.1">
    <property type="nucleotide sequence ID" value="NZ_FXUL01000003.1"/>
</dbReference>
<sequence>MIPASLRTLLAASVLALSCGAALAAGPASPDLGKLLATGGVSQVEGAGGGGLTPWALITGYGSRDSYGGNVHATAIRTQDHALYTYGFAMGLADRVEVSLARQSFRGDGGALDGLRIGQDIAGIKLKLAGDAVLEQDSLLPQIAVGVMAKRNTGVSGLGAVGNVKQLGAASDHGVDVYLSATKILLDRSLLLNGTLRATRANQMGLLGFGGERGNHYQPMLEASAAYLFSSSVVAGVEYRMKPRNLAVDNEKDYYDAFIAWFPSKHLSVTAAWVALGDITVLNPTRQKGFYLSLQAGF</sequence>
<dbReference type="PROSITE" id="PS51257">
    <property type="entry name" value="PROKAR_LIPOPROTEIN"/>
    <property type="match status" value="1"/>
</dbReference>
<keyword evidence="1" id="KW-0732">Signal</keyword>
<organism evidence="2 3">
    <name type="scientific">Noviherbaspirillum suwonense</name>
    <dbReference type="NCBI Taxonomy" id="1224511"/>
    <lineage>
        <taxon>Bacteria</taxon>
        <taxon>Pseudomonadati</taxon>
        <taxon>Pseudomonadota</taxon>
        <taxon>Betaproteobacteria</taxon>
        <taxon>Burkholderiales</taxon>
        <taxon>Oxalobacteraceae</taxon>
        <taxon>Noviherbaspirillum</taxon>
    </lineage>
</organism>